<evidence type="ECO:0008006" key="3">
    <source>
        <dbReference type="Google" id="ProtNLM"/>
    </source>
</evidence>
<evidence type="ECO:0000313" key="2">
    <source>
        <dbReference type="Proteomes" id="UP001515480"/>
    </source>
</evidence>
<evidence type="ECO:0000313" key="1">
    <source>
        <dbReference type="EMBL" id="KAL1519771.1"/>
    </source>
</evidence>
<dbReference type="Proteomes" id="UP001515480">
    <property type="component" value="Unassembled WGS sequence"/>
</dbReference>
<gene>
    <name evidence="1" type="ORF">AB1Y20_023279</name>
</gene>
<name>A0AB34JDK4_PRYPA</name>
<reference evidence="1 2" key="1">
    <citation type="journal article" date="2024" name="Science">
        <title>Giant polyketide synthase enzymes in the biosynthesis of giant marine polyether toxins.</title>
        <authorList>
            <person name="Fallon T.R."/>
            <person name="Shende V.V."/>
            <person name="Wierzbicki I.H."/>
            <person name="Pendleton A.L."/>
            <person name="Watervoot N.F."/>
            <person name="Auber R.P."/>
            <person name="Gonzalez D.J."/>
            <person name="Wisecaver J.H."/>
            <person name="Moore B.S."/>
        </authorList>
    </citation>
    <scope>NUCLEOTIDE SEQUENCE [LARGE SCALE GENOMIC DNA]</scope>
    <source>
        <strain evidence="1 2">12B1</strain>
    </source>
</reference>
<keyword evidence="2" id="KW-1185">Reference proteome</keyword>
<dbReference type="AlphaFoldDB" id="A0AB34JDK4"/>
<sequence>MRDPPLDCALTLDRAVCRCLPMLPHSSADDRPNADASTIALPPAIIPTPQPVLTLLADPKLLEIMRKLDIELACSPSGVPHIHEDDYFGYSAAPPYDSLYTLATQGGGCVFLLWVCPNDGGMPVVFLGSEGERAKLGGSVSEFLQLALSLAPHFNDVMRELPGINTMPDNGDILGASTADFDVPRLLELLEIWSSGDTPDDETRQVTAQARTEADVVLDALGLSRLSREDALNALCAAHLNPPRFAPRSEE</sequence>
<proteinExistence type="predicted"/>
<protein>
    <recommendedName>
        <fullName evidence="3">Knr4/Smi1-like domain-containing protein</fullName>
    </recommendedName>
</protein>
<accession>A0AB34JDK4</accession>
<dbReference type="EMBL" id="JBGBPQ010000009">
    <property type="protein sequence ID" value="KAL1519771.1"/>
    <property type="molecule type" value="Genomic_DNA"/>
</dbReference>
<organism evidence="1 2">
    <name type="scientific">Prymnesium parvum</name>
    <name type="common">Toxic golden alga</name>
    <dbReference type="NCBI Taxonomy" id="97485"/>
    <lineage>
        <taxon>Eukaryota</taxon>
        <taxon>Haptista</taxon>
        <taxon>Haptophyta</taxon>
        <taxon>Prymnesiophyceae</taxon>
        <taxon>Prymnesiales</taxon>
        <taxon>Prymnesiaceae</taxon>
        <taxon>Prymnesium</taxon>
    </lineage>
</organism>
<comment type="caution">
    <text evidence="1">The sequence shown here is derived from an EMBL/GenBank/DDBJ whole genome shotgun (WGS) entry which is preliminary data.</text>
</comment>